<feature type="site" description="Transition state stabilizer" evidence="8">
    <location>
        <position position="106"/>
    </location>
</feature>
<dbReference type="GO" id="GO:0070301">
    <property type="term" value="P:cellular response to hydrogen peroxide"/>
    <property type="evidence" value="ECO:0007669"/>
    <property type="project" value="TreeGrafter"/>
</dbReference>
<dbReference type="OrthoDB" id="9759743at2"/>
<dbReference type="InterPro" id="IPR019793">
    <property type="entry name" value="Peroxidases_heam-ligand_BS"/>
</dbReference>
<evidence type="ECO:0000256" key="1">
    <source>
        <dbReference type="ARBA" id="ARBA00022559"/>
    </source>
</evidence>
<dbReference type="Gene3D" id="1.10.520.10">
    <property type="match status" value="2"/>
</dbReference>
<evidence type="ECO:0000256" key="8">
    <source>
        <dbReference type="HAMAP-Rule" id="MF_01961"/>
    </source>
</evidence>
<feature type="cross-link" description="Tryptophyl-tyrosyl-methioninium (Tyr-Met) (with Trp-109)" evidence="8">
    <location>
        <begin position="257"/>
        <end position="283"/>
    </location>
</feature>
<proteinExistence type="inferred from homology"/>
<accession>A0A423Q2K1</accession>
<dbReference type="InterPro" id="IPR010255">
    <property type="entry name" value="Haem_peroxidase_sf"/>
</dbReference>
<dbReference type="InterPro" id="IPR000763">
    <property type="entry name" value="Catalase_peroxidase"/>
</dbReference>
<dbReference type="GO" id="GO:0004096">
    <property type="term" value="F:catalase activity"/>
    <property type="evidence" value="ECO:0007669"/>
    <property type="project" value="UniProtKB-UniRule"/>
</dbReference>
<dbReference type="PROSITE" id="PS00436">
    <property type="entry name" value="PEROXIDASE_2"/>
    <property type="match status" value="1"/>
</dbReference>
<name>A0A423Q2K1_9GAMM</name>
<dbReference type="InParanoid" id="A0A423Q2K1"/>
<dbReference type="GO" id="GO:0042744">
    <property type="term" value="P:hydrogen peroxide catabolic process"/>
    <property type="evidence" value="ECO:0007669"/>
    <property type="project" value="UniProtKB-KW"/>
</dbReference>
<keyword evidence="1 8" id="KW-0575">Peroxidase</keyword>
<dbReference type="GO" id="GO:0005829">
    <property type="term" value="C:cytosol"/>
    <property type="evidence" value="ECO:0007669"/>
    <property type="project" value="TreeGrafter"/>
</dbReference>
<keyword evidence="2 8" id="KW-0349">Heme</keyword>
<dbReference type="PROSITE" id="PS00435">
    <property type="entry name" value="PEROXIDASE_1"/>
    <property type="match status" value="1"/>
</dbReference>
<dbReference type="GO" id="GO:0046872">
    <property type="term" value="F:metal ion binding"/>
    <property type="evidence" value="ECO:0007669"/>
    <property type="project" value="UniProtKB-KW"/>
</dbReference>
<comment type="cofactor">
    <cofactor evidence="8">
        <name>heme b</name>
        <dbReference type="ChEBI" id="CHEBI:60344"/>
    </cofactor>
    <text evidence="8">Binds 1 heme b (iron(II)-protoporphyrin IX) group per dimer.</text>
</comment>
<evidence type="ECO:0000313" key="11">
    <source>
        <dbReference type="EMBL" id="ROO32877.1"/>
    </source>
</evidence>
<feature type="domain" description="Plant heme peroxidase family profile" evidence="10">
    <location>
        <begin position="143"/>
        <end position="459"/>
    </location>
</feature>
<dbReference type="InterPro" id="IPR002016">
    <property type="entry name" value="Haem_peroxidase"/>
</dbReference>
<keyword evidence="4 8" id="KW-0560">Oxidoreductase</keyword>
<organism evidence="11 12">
    <name type="scientific">Salinisphaera japonica YTM-1</name>
    <dbReference type="NCBI Taxonomy" id="1209778"/>
    <lineage>
        <taxon>Bacteria</taxon>
        <taxon>Pseudomonadati</taxon>
        <taxon>Pseudomonadota</taxon>
        <taxon>Gammaproteobacteria</taxon>
        <taxon>Salinisphaerales</taxon>
        <taxon>Salinisphaeraceae</taxon>
        <taxon>Salinisphaera</taxon>
    </lineage>
</organism>
<gene>
    <name evidence="8" type="primary">katG</name>
    <name evidence="11" type="ORF">SAJA_01250</name>
</gene>
<dbReference type="AlphaFoldDB" id="A0A423Q2K1"/>
<evidence type="ECO:0000256" key="9">
    <source>
        <dbReference type="RuleBase" id="RU003451"/>
    </source>
</evidence>
<dbReference type="Gene3D" id="1.10.420.10">
    <property type="entry name" value="Peroxidase, domain 2"/>
    <property type="match status" value="2"/>
</dbReference>
<comment type="similarity">
    <text evidence="8 9">Belongs to the peroxidase family. Peroxidase/catalase subfamily.</text>
</comment>
<comment type="subunit">
    <text evidence="8">Homodimer or homotetramer.</text>
</comment>
<keyword evidence="3 8" id="KW-0479">Metal-binding</keyword>
<comment type="catalytic activity">
    <reaction evidence="7 8 9">
        <text>2 H2O2 = O2 + 2 H2O</text>
        <dbReference type="Rhea" id="RHEA:20309"/>
        <dbReference type="ChEBI" id="CHEBI:15377"/>
        <dbReference type="ChEBI" id="CHEBI:15379"/>
        <dbReference type="ChEBI" id="CHEBI:16240"/>
        <dbReference type="EC" id="1.11.1.21"/>
    </reaction>
</comment>
<dbReference type="GO" id="GO:0020037">
    <property type="term" value="F:heme binding"/>
    <property type="evidence" value="ECO:0007669"/>
    <property type="project" value="InterPro"/>
</dbReference>
<dbReference type="HAMAP" id="MF_01961">
    <property type="entry name" value="Catal_peroxid"/>
    <property type="match status" value="1"/>
</dbReference>
<protein>
    <recommendedName>
        <fullName evidence="8 9">Catalase-peroxidase</fullName>
        <shortName evidence="8">CP</shortName>
        <ecNumber evidence="8 9">1.11.1.21</ecNumber>
    </recommendedName>
    <alternativeName>
        <fullName evidence="8">Peroxidase/catalase</fullName>
    </alternativeName>
</protein>
<dbReference type="PANTHER" id="PTHR30555">
    <property type="entry name" value="HYDROPEROXIDASE I, BIFUNCTIONAL CATALASE-PEROXIDASE"/>
    <property type="match status" value="1"/>
</dbReference>
<dbReference type="EMBL" id="AYKG01000001">
    <property type="protein sequence ID" value="ROO32877.1"/>
    <property type="molecule type" value="Genomic_DNA"/>
</dbReference>
<comment type="catalytic activity">
    <reaction evidence="8 9">
        <text>H2O2 + AH2 = A + 2 H2O</text>
        <dbReference type="Rhea" id="RHEA:30275"/>
        <dbReference type="ChEBI" id="CHEBI:13193"/>
        <dbReference type="ChEBI" id="CHEBI:15377"/>
        <dbReference type="ChEBI" id="CHEBI:16240"/>
        <dbReference type="ChEBI" id="CHEBI:17499"/>
        <dbReference type="EC" id="1.11.1.21"/>
    </reaction>
</comment>
<evidence type="ECO:0000256" key="5">
    <source>
        <dbReference type="ARBA" id="ARBA00023004"/>
    </source>
</evidence>
<evidence type="ECO:0000256" key="3">
    <source>
        <dbReference type="ARBA" id="ARBA00022723"/>
    </source>
</evidence>
<dbReference type="PRINTS" id="PR00460">
    <property type="entry name" value="BPEROXIDASE"/>
</dbReference>
<dbReference type="NCBIfam" id="TIGR00198">
    <property type="entry name" value="cat_per_HPI"/>
    <property type="match status" value="1"/>
</dbReference>
<dbReference type="PROSITE" id="PS50873">
    <property type="entry name" value="PEROXIDASE_4"/>
    <property type="match status" value="1"/>
</dbReference>
<evidence type="ECO:0000256" key="6">
    <source>
        <dbReference type="ARBA" id="ARBA00023324"/>
    </source>
</evidence>
<keyword evidence="12" id="KW-1185">Reference proteome</keyword>
<evidence type="ECO:0000256" key="7">
    <source>
        <dbReference type="ARBA" id="ARBA00049145"/>
    </source>
</evidence>
<sequence length="778" mass="86965">MDDKQSSDAAFEEVKVGGKCPFAGDTVGGAAGSEPQNDHWWPNRLEVELLHQNPREANPQDPDFDYAESFKKLDLEALKKDIKELLVSSVDWWPSDYGNYGPQMIRMAWHSAGTYRIADGRGGAGEAMQRFAPINSWWDNGNVDKSRRLLWPIKQKYGDAISWADLIVLTGNCSLEIMNFPTYGFAGGRIDAWEPDSLTYWGPESWYGKKIEDAPRGPFEGHPDQMVNRDLRWSGTNGEDDYDLEAPLAASNSNLIYVDPEGSAKKGIPEDSARDIRITFGRMAMNDEETVALIAGGHAFGKSHGMTPPDEIGYAPEGAPMESQGLGWHNPRGKGNAEDTMTNGIEGSWISNPTMWDNEYLENLFKYEWEQTRSPAGALQWQPVDKDARRTPDAHLEGVDHPLMMMTSDIALKVDPSYRKICERFLEDFDYFTEAFSKAWYKLTHRDMGPRARYLGSEVPEKEFMWQDPIPAVDFELVNADDVKHLKAKILDSGLTVSELAGTAWASASTFRTSDKRGGADGARIRLDPQKNWPVNNPSTLDKVLTTLAGIKNDFDGAQSGKKISQADLIVLAGCAAVEKAAKDAGVDIHVPFTPGRNDATDEQTDNQAFRWLEPVTDGFRNFHRSDINYNIAPERAFMDRAALLGLSAPEWTAIVGGLRVLDVNTEGHYKQHGVFTDKPGVLSNDFFLNLTSTDFEWKKVDEDGMEFTLDDRKSGETKFKATRCDLIFGANSQLRQLSEFYAQKGGQEKLVRDFVAAWNKVMMHDRFDVADKNSAAL</sequence>
<dbReference type="PANTHER" id="PTHR30555:SF0">
    <property type="entry name" value="CATALASE-PEROXIDASE"/>
    <property type="match status" value="1"/>
</dbReference>
<dbReference type="Proteomes" id="UP000285310">
    <property type="component" value="Unassembled WGS sequence"/>
</dbReference>
<feature type="binding site" description="axial binding residue" evidence="8">
    <location>
        <position position="298"/>
    </location>
    <ligand>
        <name>heme b</name>
        <dbReference type="ChEBI" id="CHEBI:60344"/>
    </ligand>
    <ligandPart>
        <name>Fe</name>
        <dbReference type="ChEBI" id="CHEBI:18248"/>
    </ligandPart>
</feature>
<comment type="caution">
    <text evidence="8">Lacks conserved residue(s) required for the propagation of feature annotation.</text>
</comment>
<comment type="PTM">
    <text evidence="8">Formation of the three residue Trp-Tyr-Met cross-link is important for the catalase, but not the peroxidase activity of the enzyme.</text>
</comment>
<dbReference type="Pfam" id="PF00141">
    <property type="entry name" value="peroxidase"/>
    <property type="match status" value="2"/>
</dbReference>
<dbReference type="PRINTS" id="PR00458">
    <property type="entry name" value="PEROXIDASE"/>
</dbReference>
<dbReference type="InterPro" id="IPR019794">
    <property type="entry name" value="Peroxidases_AS"/>
</dbReference>
<feature type="active site" description="Proton acceptor" evidence="8">
    <location>
        <position position="110"/>
    </location>
</feature>
<evidence type="ECO:0000259" key="10">
    <source>
        <dbReference type="PROSITE" id="PS50873"/>
    </source>
</evidence>
<dbReference type="RefSeq" id="WP_123656819.1">
    <property type="nucleotide sequence ID" value="NZ_AYKG01000001.1"/>
</dbReference>
<comment type="caution">
    <text evidence="11">The sequence shown here is derived from an EMBL/GenBank/DDBJ whole genome shotgun (WGS) entry which is preliminary data.</text>
</comment>
<keyword evidence="6 8" id="KW-0376">Hydrogen peroxide</keyword>
<dbReference type="FunCoup" id="A0A423Q2K1">
    <property type="interactions" value="263"/>
</dbReference>
<dbReference type="SUPFAM" id="SSF48113">
    <property type="entry name" value="Heme-dependent peroxidases"/>
    <property type="match status" value="2"/>
</dbReference>
<evidence type="ECO:0000256" key="2">
    <source>
        <dbReference type="ARBA" id="ARBA00022617"/>
    </source>
</evidence>
<dbReference type="NCBIfam" id="NF011635">
    <property type="entry name" value="PRK15061.1"/>
    <property type="match status" value="1"/>
</dbReference>
<keyword evidence="5 8" id="KW-0408">Iron</keyword>
<dbReference type="EC" id="1.11.1.21" evidence="8 9"/>
<evidence type="ECO:0000313" key="12">
    <source>
        <dbReference type="Proteomes" id="UP000285310"/>
    </source>
</evidence>
<comment type="function">
    <text evidence="8">Bifunctional enzyme with both catalase and broad-spectrum peroxidase activity.</text>
</comment>
<reference evidence="11 12" key="1">
    <citation type="submission" date="2013-10" db="EMBL/GenBank/DDBJ databases">
        <title>Salinisphaera japonica YTM-1 Genome Sequencing.</title>
        <authorList>
            <person name="Lai Q."/>
            <person name="Li C."/>
            <person name="Shao Z."/>
        </authorList>
    </citation>
    <scope>NUCLEOTIDE SEQUENCE [LARGE SCALE GENOMIC DNA]</scope>
    <source>
        <strain evidence="11 12">YTM-1</strain>
    </source>
</reference>
<evidence type="ECO:0000256" key="4">
    <source>
        <dbReference type="ARBA" id="ARBA00023002"/>
    </source>
</evidence>
<dbReference type="CDD" id="cd08200">
    <property type="entry name" value="catalase_peroxidase_2"/>
    <property type="match status" value="1"/>
</dbReference>